<sequence length="264" mass="28064">MPRAVYAEWDEDDVADWVDERPARRLRRKPLGWLRVVLMSSCSIAGLVYFALEQEQTARPAGRQQEVPSSVLVAPAPAWRPLPSSPAPYALAGSAGAVASEAREHANGAREDTLVLGRFGDFRYAQVALVQGTAETAGSFYIDIVRRAARAGLAVAHQGQSRMIETKFGPVETAPLVLASKGEQACQAFRLPDAAAEFAFQGWLCGSSAPDEAQLACFIDGIALAGGTNPSLKAVFARAERSRTEGCGPGARTASTTVKPPARP</sequence>
<keyword evidence="2" id="KW-0812">Transmembrane</keyword>
<reference evidence="3 4" key="1">
    <citation type="submission" date="2020-07" db="EMBL/GenBank/DDBJ databases">
        <title>Draft genome and description of Microvirga mediterraneensis Marseille-Q2068 sp. nov.</title>
        <authorList>
            <person name="Boxberger M."/>
        </authorList>
    </citation>
    <scope>NUCLEOTIDE SEQUENCE [LARGE SCALE GENOMIC DNA]</scope>
    <source>
        <strain evidence="3 4">Marseille-Q2068</strain>
    </source>
</reference>
<evidence type="ECO:0000256" key="1">
    <source>
        <dbReference type="SAM" id="MobiDB-lite"/>
    </source>
</evidence>
<accession>A0A838BHU4</accession>
<evidence type="ECO:0000313" key="3">
    <source>
        <dbReference type="EMBL" id="MBA1155114.1"/>
    </source>
</evidence>
<keyword evidence="2" id="KW-1133">Transmembrane helix</keyword>
<evidence type="ECO:0000313" key="4">
    <source>
        <dbReference type="Proteomes" id="UP000572984"/>
    </source>
</evidence>
<name>A0A838BHU4_9HYPH</name>
<protein>
    <submittedName>
        <fullName evidence="3">Uncharacterized protein</fullName>
    </submittedName>
</protein>
<dbReference type="Proteomes" id="UP000572984">
    <property type="component" value="Unassembled WGS sequence"/>
</dbReference>
<feature type="region of interest" description="Disordered" evidence="1">
    <location>
        <begin position="244"/>
        <end position="264"/>
    </location>
</feature>
<gene>
    <name evidence="3" type="ORF">H0S73_03105</name>
</gene>
<keyword evidence="2" id="KW-0472">Membrane</keyword>
<organism evidence="3 4">
    <name type="scientific">Microvirga mediterraneensis</name>
    <dbReference type="NCBI Taxonomy" id="2754695"/>
    <lineage>
        <taxon>Bacteria</taxon>
        <taxon>Pseudomonadati</taxon>
        <taxon>Pseudomonadota</taxon>
        <taxon>Alphaproteobacteria</taxon>
        <taxon>Hyphomicrobiales</taxon>
        <taxon>Methylobacteriaceae</taxon>
        <taxon>Microvirga</taxon>
    </lineage>
</organism>
<dbReference type="EMBL" id="JACDXJ010000001">
    <property type="protein sequence ID" value="MBA1155114.1"/>
    <property type="molecule type" value="Genomic_DNA"/>
</dbReference>
<evidence type="ECO:0000256" key="2">
    <source>
        <dbReference type="SAM" id="Phobius"/>
    </source>
</evidence>
<feature type="transmembrane region" description="Helical" evidence="2">
    <location>
        <begin position="31"/>
        <end position="52"/>
    </location>
</feature>
<proteinExistence type="predicted"/>
<keyword evidence="4" id="KW-1185">Reference proteome</keyword>
<dbReference type="AlphaFoldDB" id="A0A838BHU4"/>
<dbReference type="RefSeq" id="WP_181050783.1">
    <property type="nucleotide sequence ID" value="NZ_JACDXJ010000001.1"/>
</dbReference>
<comment type="caution">
    <text evidence="3">The sequence shown here is derived from an EMBL/GenBank/DDBJ whole genome shotgun (WGS) entry which is preliminary data.</text>
</comment>